<reference evidence="8 9" key="1">
    <citation type="submission" date="2020-08" db="EMBL/GenBank/DDBJ databases">
        <title>Sequencing the genomes of 1000 actinobacteria strains.</title>
        <authorList>
            <person name="Klenk H.-P."/>
        </authorList>
    </citation>
    <scope>NUCLEOTIDE SEQUENCE [LARGE SCALE GENOMIC DNA]</scope>
    <source>
        <strain evidence="8 9">DSM 105369</strain>
    </source>
</reference>
<organism evidence="8 9">
    <name type="scientific">Flexivirga oryzae</name>
    <dbReference type="NCBI Taxonomy" id="1794944"/>
    <lineage>
        <taxon>Bacteria</taxon>
        <taxon>Bacillati</taxon>
        <taxon>Actinomycetota</taxon>
        <taxon>Actinomycetes</taxon>
        <taxon>Micrococcales</taxon>
        <taxon>Dermacoccaceae</taxon>
        <taxon>Flexivirga</taxon>
    </lineage>
</organism>
<dbReference type="InterPro" id="IPR009614">
    <property type="entry name" value="YoeB_toxin"/>
</dbReference>
<evidence type="ECO:0000256" key="5">
    <source>
        <dbReference type="ARBA" id="ARBA00022801"/>
    </source>
</evidence>
<keyword evidence="3" id="KW-0540">Nuclease</keyword>
<dbReference type="EMBL" id="JACHVQ010000001">
    <property type="protein sequence ID" value="MBB2891674.1"/>
    <property type="molecule type" value="Genomic_DNA"/>
</dbReference>
<name>A0A839N6M3_9MICO</name>
<dbReference type="SUPFAM" id="SSF143011">
    <property type="entry name" value="RelE-like"/>
    <property type="match status" value="1"/>
</dbReference>
<evidence type="ECO:0000256" key="4">
    <source>
        <dbReference type="ARBA" id="ARBA00022759"/>
    </source>
</evidence>
<dbReference type="GO" id="GO:0098795">
    <property type="term" value="P:global gene silencing by mRNA cleavage"/>
    <property type="evidence" value="ECO:0007669"/>
    <property type="project" value="TreeGrafter"/>
</dbReference>
<evidence type="ECO:0000256" key="2">
    <source>
        <dbReference type="ARBA" id="ARBA00022649"/>
    </source>
</evidence>
<dbReference type="Pfam" id="PF06769">
    <property type="entry name" value="YoeB_toxin"/>
    <property type="match status" value="1"/>
</dbReference>
<evidence type="ECO:0000313" key="8">
    <source>
        <dbReference type="EMBL" id="MBB2891674.1"/>
    </source>
</evidence>
<gene>
    <name evidence="8" type="ORF">FHU39_001658</name>
</gene>
<protein>
    <recommendedName>
        <fullName evidence="7">Endoribonuclease YoeB</fullName>
    </recommendedName>
    <alternativeName>
        <fullName evidence="6">Putative mRNA interferase YoeB</fullName>
    </alternativeName>
</protein>
<dbReference type="GO" id="GO:0004519">
    <property type="term" value="F:endonuclease activity"/>
    <property type="evidence" value="ECO:0007669"/>
    <property type="project" value="UniProtKB-KW"/>
</dbReference>
<dbReference type="GO" id="GO:0006401">
    <property type="term" value="P:RNA catabolic process"/>
    <property type="evidence" value="ECO:0007669"/>
    <property type="project" value="InterPro"/>
</dbReference>
<keyword evidence="9" id="KW-1185">Reference proteome</keyword>
<dbReference type="PANTHER" id="PTHR38039:SF1">
    <property type="entry name" value="TOXIN YOEB"/>
    <property type="match status" value="1"/>
</dbReference>
<dbReference type="RefSeq" id="WP_183319909.1">
    <property type="nucleotide sequence ID" value="NZ_JACHVQ010000001.1"/>
</dbReference>
<dbReference type="AlphaFoldDB" id="A0A839N6M3"/>
<dbReference type="Proteomes" id="UP000559182">
    <property type="component" value="Unassembled WGS sequence"/>
</dbReference>
<accession>A0A839N6M3</accession>
<keyword evidence="2" id="KW-1277">Toxin-antitoxin system</keyword>
<dbReference type="Gene3D" id="3.30.2310.20">
    <property type="entry name" value="RelE-like"/>
    <property type="match status" value="1"/>
</dbReference>
<keyword evidence="4" id="KW-0255">Endonuclease</keyword>
<evidence type="ECO:0000313" key="9">
    <source>
        <dbReference type="Proteomes" id="UP000559182"/>
    </source>
</evidence>
<proteinExistence type="inferred from homology"/>
<dbReference type="PANTHER" id="PTHR38039">
    <property type="entry name" value="TOXIN YOEB"/>
    <property type="match status" value="1"/>
</dbReference>
<dbReference type="InterPro" id="IPR035093">
    <property type="entry name" value="RelE/ParE_toxin_dom_sf"/>
</dbReference>
<evidence type="ECO:0000256" key="6">
    <source>
        <dbReference type="ARBA" id="ARBA00030388"/>
    </source>
</evidence>
<evidence type="ECO:0000256" key="3">
    <source>
        <dbReference type="ARBA" id="ARBA00022722"/>
    </source>
</evidence>
<comment type="caution">
    <text evidence="8">The sequence shown here is derived from an EMBL/GenBank/DDBJ whole genome shotgun (WGS) entry which is preliminary data.</text>
</comment>
<comment type="similarity">
    <text evidence="1">Belongs to the YoeB family.</text>
</comment>
<keyword evidence="5 8" id="KW-0378">Hydrolase</keyword>
<evidence type="ECO:0000256" key="1">
    <source>
        <dbReference type="ARBA" id="ARBA00008172"/>
    </source>
</evidence>
<dbReference type="GO" id="GO:0016787">
    <property type="term" value="F:hydrolase activity"/>
    <property type="evidence" value="ECO:0007669"/>
    <property type="project" value="UniProtKB-KW"/>
</dbReference>
<sequence length="85" mass="10219">MLLIWDENAWDDYLWWQAQDRRVLKRINQLLADIQRNGNDGIGKPEAVKHNFAGYWSRRVTDEHRLVYKLAENEIRIAACRHHYG</sequence>
<evidence type="ECO:0000256" key="7">
    <source>
        <dbReference type="ARBA" id="ARBA00050056"/>
    </source>
</evidence>
<dbReference type="NCBIfam" id="TIGR02116">
    <property type="entry name" value="toxin_Txe_YoeB"/>
    <property type="match status" value="1"/>
</dbReference>